<evidence type="ECO:0000313" key="2">
    <source>
        <dbReference type="Proteomes" id="UP001497680"/>
    </source>
</evidence>
<name>A0ACC0DGL1_9PEZI</name>
<evidence type="ECO:0000313" key="1">
    <source>
        <dbReference type="EMBL" id="KAI6091948.1"/>
    </source>
</evidence>
<dbReference type="EMBL" id="MU394285">
    <property type="protein sequence ID" value="KAI6091948.1"/>
    <property type="molecule type" value="Genomic_DNA"/>
</dbReference>
<comment type="caution">
    <text evidence="1">The sequence shown here is derived from an EMBL/GenBank/DDBJ whole genome shotgun (WGS) entry which is preliminary data.</text>
</comment>
<proteinExistence type="predicted"/>
<accession>A0ACC0DGL1</accession>
<sequence>MATVLGKRKTRAEKEKVEAAAAVSQEDAQAIFRRHFEAQFAPLEPASKAETTNEIEDLRSDSEDDDSDDSWDGVSGSDSETESSNRAAEVVEVVTHTTAPPTLSNDPLAKRESKAYLSSRIPSSLLDPSTTTKPTAKSKAAADEDAPSLLKSDLELQRLLSESHLFAKPGATSENGNSIEHAGRNRHLATDLRLAALGSKASIFRQAKMPMAHRKGINAAAEARESKRRREARENGIVLERPSGGAATKAGGKAGGMRRSRGGGEVGAPAVGRLQNGMLKLSRKDIAEIQGDDRRGGGRGGGKKRRR</sequence>
<dbReference type="Proteomes" id="UP001497680">
    <property type="component" value="Unassembled WGS sequence"/>
</dbReference>
<protein>
    <submittedName>
        <fullName evidence="1">Uncharacterized protein</fullName>
    </submittedName>
</protein>
<reference evidence="1 2" key="1">
    <citation type="journal article" date="2022" name="New Phytol.">
        <title>Ecological generalism drives hyperdiversity of secondary metabolite gene clusters in xylarialean endophytes.</title>
        <authorList>
            <person name="Franco M.E.E."/>
            <person name="Wisecaver J.H."/>
            <person name="Arnold A.E."/>
            <person name="Ju Y.M."/>
            <person name="Slot J.C."/>
            <person name="Ahrendt S."/>
            <person name="Moore L.P."/>
            <person name="Eastman K.E."/>
            <person name="Scott K."/>
            <person name="Konkel Z."/>
            <person name="Mondo S.J."/>
            <person name="Kuo A."/>
            <person name="Hayes R.D."/>
            <person name="Haridas S."/>
            <person name="Andreopoulos B."/>
            <person name="Riley R."/>
            <person name="LaButti K."/>
            <person name="Pangilinan J."/>
            <person name="Lipzen A."/>
            <person name="Amirebrahimi M."/>
            <person name="Yan J."/>
            <person name="Adam C."/>
            <person name="Keymanesh K."/>
            <person name="Ng V."/>
            <person name="Louie K."/>
            <person name="Northen T."/>
            <person name="Drula E."/>
            <person name="Henrissat B."/>
            <person name="Hsieh H.M."/>
            <person name="Youens-Clark K."/>
            <person name="Lutzoni F."/>
            <person name="Miadlikowska J."/>
            <person name="Eastwood D.C."/>
            <person name="Hamelin R.C."/>
            <person name="Grigoriev I.V."/>
            <person name="U'Ren J.M."/>
        </authorList>
    </citation>
    <scope>NUCLEOTIDE SEQUENCE [LARGE SCALE GENOMIC DNA]</scope>
    <source>
        <strain evidence="1 2">ER1909</strain>
    </source>
</reference>
<gene>
    <name evidence="1" type="ORF">F4821DRAFT_225912</name>
</gene>
<keyword evidence="2" id="KW-1185">Reference proteome</keyword>
<organism evidence="1 2">
    <name type="scientific">Hypoxylon rubiginosum</name>
    <dbReference type="NCBI Taxonomy" id="110542"/>
    <lineage>
        <taxon>Eukaryota</taxon>
        <taxon>Fungi</taxon>
        <taxon>Dikarya</taxon>
        <taxon>Ascomycota</taxon>
        <taxon>Pezizomycotina</taxon>
        <taxon>Sordariomycetes</taxon>
        <taxon>Xylariomycetidae</taxon>
        <taxon>Xylariales</taxon>
        <taxon>Hypoxylaceae</taxon>
        <taxon>Hypoxylon</taxon>
    </lineage>
</organism>